<organism evidence="2 3">
    <name type="scientific">Psilocybe cyanescens</name>
    <dbReference type="NCBI Taxonomy" id="93625"/>
    <lineage>
        <taxon>Eukaryota</taxon>
        <taxon>Fungi</taxon>
        <taxon>Dikarya</taxon>
        <taxon>Basidiomycota</taxon>
        <taxon>Agaricomycotina</taxon>
        <taxon>Agaricomycetes</taxon>
        <taxon>Agaricomycetidae</taxon>
        <taxon>Agaricales</taxon>
        <taxon>Agaricineae</taxon>
        <taxon>Strophariaceae</taxon>
        <taxon>Psilocybe</taxon>
    </lineage>
</organism>
<dbReference type="AlphaFoldDB" id="A0A409WK80"/>
<feature type="domain" description="Polysaccharide lyase 14" evidence="1">
    <location>
        <begin position="169"/>
        <end position="305"/>
    </location>
</feature>
<dbReference type="PANTHER" id="PTHR40124">
    <property type="match status" value="1"/>
</dbReference>
<dbReference type="STRING" id="93625.A0A409WK80"/>
<gene>
    <name evidence="2" type="ORF">CVT25_002292</name>
</gene>
<dbReference type="Gene3D" id="2.60.120.200">
    <property type="match status" value="1"/>
</dbReference>
<name>A0A409WK80_PSICY</name>
<dbReference type="PANTHER" id="PTHR40124:SF1">
    <property type="entry name" value="DISAGGREGATASE RELATED REPEAT PROTEIN"/>
    <property type="match status" value="1"/>
</dbReference>
<protein>
    <recommendedName>
        <fullName evidence="1">Polysaccharide lyase 14 domain-containing protein</fullName>
    </recommendedName>
</protein>
<evidence type="ECO:0000259" key="1">
    <source>
        <dbReference type="Pfam" id="PF21294"/>
    </source>
</evidence>
<keyword evidence="3" id="KW-1185">Reference proteome</keyword>
<dbReference type="OrthoDB" id="3337916at2759"/>
<dbReference type="EMBL" id="NHYD01003397">
    <property type="protein sequence ID" value="PPQ78963.1"/>
    <property type="molecule type" value="Genomic_DNA"/>
</dbReference>
<dbReference type="InParanoid" id="A0A409WK80"/>
<dbReference type="Proteomes" id="UP000283269">
    <property type="component" value="Unassembled WGS sequence"/>
</dbReference>
<dbReference type="InterPro" id="IPR048958">
    <property type="entry name" value="Polysacc_lyase_14"/>
</dbReference>
<evidence type="ECO:0000313" key="2">
    <source>
        <dbReference type="EMBL" id="PPQ78963.1"/>
    </source>
</evidence>
<dbReference type="Pfam" id="PF21294">
    <property type="entry name" value="Polysacc_lyase_14"/>
    <property type="match status" value="1"/>
</dbReference>
<sequence length="311" mass="33932">MENRSFDISHLIPTPEFLYGFSTCTSIGSHSSIQLVALDDLQLGVHKVSSSTTHNTVQPPAPEFESPDQKTPTLAWEALYPAGSVNPSGPIPGGFGFYLSGPSVFAQRLESATEAIFSYRMMLQDGWEWMVVWATSRTDVQAVDRKNAANVSISGLCGGKFISSTYINILTIVLNYRPNAIGELYAYLPLTTSNATQLSSVPPLSVANADYGISVGRGAFKLDKAISRWMSIAFRIKLNDVGELEVWTDGRSVMTSVGLSFRESEAGKIKGMHLQTFFGVGLIVHRGHGTDWASPKDQRAWFSDVTGVILR</sequence>
<reference evidence="2 3" key="1">
    <citation type="journal article" date="2018" name="Evol. Lett.">
        <title>Horizontal gene cluster transfer increased hallucinogenic mushroom diversity.</title>
        <authorList>
            <person name="Reynolds H.T."/>
            <person name="Vijayakumar V."/>
            <person name="Gluck-Thaler E."/>
            <person name="Korotkin H.B."/>
            <person name="Matheny P.B."/>
            <person name="Slot J.C."/>
        </authorList>
    </citation>
    <scope>NUCLEOTIDE SEQUENCE [LARGE SCALE GENOMIC DNA]</scope>
    <source>
        <strain evidence="2 3">2631</strain>
    </source>
</reference>
<accession>A0A409WK80</accession>
<proteinExistence type="predicted"/>
<evidence type="ECO:0000313" key="3">
    <source>
        <dbReference type="Proteomes" id="UP000283269"/>
    </source>
</evidence>
<comment type="caution">
    <text evidence="2">The sequence shown here is derived from an EMBL/GenBank/DDBJ whole genome shotgun (WGS) entry which is preliminary data.</text>
</comment>